<gene>
    <name evidence="2" type="ORF">OQ273_04610</name>
</gene>
<dbReference type="Proteomes" id="UP001151234">
    <property type="component" value="Unassembled WGS sequence"/>
</dbReference>
<dbReference type="AlphaFoldDB" id="A0A9X3UG81"/>
<dbReference type="EMBL" id="JAPJZI010000001">
    <property type="protein sequence ID" value="MDA5397849.1"/>
    <property type="molecule type" value="Genomic_DNA"/>
</dbReference>
<accession>A0A9X3UG81</accession>
<reference evidence="2" key="1">
    <citation type="submission" date="2022-11" db="EMBL/GenBank/DDBJ databases">
        <title>Draft genome sequence of Hoeflea poritis E7-10 and Hoeflea prorocentri PM5-8, separated from scleractinian coral Porites lutea and marine dinoflagellate.</title>
        <authorList>
            <person name="Zhang G."/>
            <person name="Wei Q."/>
            <person name="Cai L."/>
        </authorList>
    </citation>
    <scope>NUCLEOTIDE SEQUENCE</scope>
    <source>
        <strain evidence="2">PM5-8</strain>
    </source>
</reference>
<proteinExistence type="predicted"/>
<dbReference type="PROSITE" id="PS51379">
    <property type="entry name" value="4FE4S_FER_2"/>
    <property type="match status" value="1"/>
</dbReference>
<organism evidence="2 3">
    <name type="scientific">Hoeflea prorocentri</name>
    <dbReference type="NCBI Taxonomy" id="1922333"/>
    <lineage>
        <taxon>Bacteria</taxon>
        <taxon>Pseudomonadati</taxon>
        <taxon>Pseudomonadota</taxon>
        <taxon>Alphaproteobacteria</taxon>
        <taxon>Hyphomicrobiales</taxon>
        <taxon>Rhizobiaceae</taxon>
        <taxon>Hoeflea</taxon>
    </lineage>
</organism>
<protein>
    <recommendedName>
        <fullName evidence="1">4Fe-4S ferredoxin-type domain-containing protein</fullName>
    </recommendedName>
</protein>
<name>A0A9X3UG81_9HYPH</name>
<evidence type="ECO:0000259" key="1">
    <source>
        <dbReference type="PROSITE" id="PS51379"/>
    </source>
</evidence>
<dbReference type="InterPro" id="IPR017896">
    <property type="entry name" value="4Fe4S_Fe-S-bd"/>
</dbReference>
<dbReference type="RefSeq" id="WP_267989295.1">
    <property type="nucleotide sequence ID" value="NZ_JAPJZI010000001.1"/>
</dbReference>
<evidence type="ECO:0000313" key="2">
    <source>
        <dbReference type="EMBL" id="MDA5397849.1"/>
    </source>
</evidence>
<comment type="caution">
    <text evidence="2">The sequence shown here is derived from an EMBL/GenBank/DDBJ whole genome shotgun (WGS) entry which is preliminary data.</text>
</comment>
<feature type="domain" description="4Fe-4S ferredoxin-type" evidence="1">
    <location>
        <begin position="78"/>
        <end position="108"/>
    </location>
</feature>
<keyword evidence="3" id="KW-1185">Reference proteome</keyword>
<evidence type="ECO:0000313" key="3">
    <source>
        <dbReference type="Proteomes" id="UP001151234"/>
    </source>
</evidence>
<sequence>MADPLDAWSRRIGEEIESEFGCKAFYPFEKPWWPFQSWINAAEGLKPSPLAILIHPEYGLWHGYRAAFGFREAIALPEPAELNHACDDCAEKPCLSACPAHAIAPDGFDLPRCRSHLSTDDGRQGCMQFGCLARNACPVGEAYRYKPAQLRFHMDAL</sequence>